<feature type="compositionally biased region" description="Polar residues" evidence="1">
    <location>
        <begin position="304"/>
        <end position="313"/>
    </location>
</feature>
<gene>
    <name evidence="4" type="ORF">B0H16DRAFT_1660514</name>
</gene>
<proteinExistence type="predicted"/>
<dbReference type="InterPro" id="IPR045340">
    <property type="entry name" value="DUF6533"/>
</dbReference>
<evidence type="ECO:0000256" key="1">
    <source>
        <dbReference type="SAM" id="MobiDB-lite"/>
    </source>
</evidence>
<dbReference type="AlphaFoldDB" id="A0AAD7NRL4"/>
<comment type="caution">
    <text evidence="4">The sequence shown here is derived from an EMBL/GenBank/DDBJ whole genome shotgun (WGS) entry which is preliminary data.</text>
</comment>
<accession>A0AAD7NRL4</accession>
<organism evidence="4 5">
    <name type="scientific">Mycena metata</name>
    <dbReference type="NCBI Taxonomy" id="1033252"/>
    <lineage>
        <taxon>Eukaryota</taxon>
        <taxon>Fungi</taxon>
        <taxon>Dikarya</taxon>
        <taxon>Basidiomycota</taxon>
        <taxon>Agaricomycotina</taxon>
        <taxon>Agaricomycetes</taxon>
        <taxon>Agaricomycetidae</taxon>
        <taxon>Agaricales</taxon>
        <taxon>Marasmiineae</taxon>
        <taxon>Mycenaceae</taxon>
        <taxon>Mycena</taxon>
    </lineage>
</organism>
<keyword evidence="2" id="KW-0472">Membrane</keyword>
<sequence length="320" mass="34833">MSSKAITAATTHFLQFRLQYSSLALLYYDYALTFPKEVQYIWNERFRVSTALYIGCRYALVANVLYLLAIADKLGSTIVGALSVLGRAAVIAVFTMRTYAVYGMNKWVLAYMSVVGLACVALDIMLSILMVIFESSAAFLTTARCVVAFRAGGGLQIHRHGISTTSIFTTAAVILNYPGFFQRLPNAFTLPFVAALSHYHLRSQFFSLSCILTARFILHLREWEAEKVGGNAESQHSKPLSAVRFQATATRSAVSSLLSLGDFGEDPVALARLSSRAKGTELRLPNSSGGSTGLDGADEDDEQVGTSQSSARMRSSEDVV</sequence>
<evidence type="ECO:0000313" key="4">
    <source>
        <dbReference type="EMBL" id="KAJ7772236.1"/>
    </source>
</evidence>
<feature type="transmembrane region" description="Helical" evidence="2">
    <location>
        <begin position="51"/>
        <end position="71"/>
    </location>
</feature>
<feature type="transmembrane region" description="Helical" evidence="2">
    <location>
        <begin position="108"/>
        <end position="133"/>
    </location>
</feature>
<evidence type="ECO:0000256" key="2">
    <source>
        <dbReference type="SAM" id="Phobius"/>
    </source>
</evidence>
<keyword evidence="2" id="KW-0812">Transmembrane</keyword>
<keyword evidence="2" id="KW-1133">Transmembrane helix</keyword>
<feature type="domain" description="DUF6533" evidence="3">
    <location>
        <begin position="20"/>
        <end position="59"/>
    </location>
</feature>
<keyword evidence="5" id="KW-1185">Reference proteome</keyword>
<reference evidence="4" key="1">
    <citation type="submission" date="2023-03" db="EMBL/GenBank/DDBJ databases">
        <title>Massive genome expansion in bonnet fungi (Mycena s.s.) driven by repeated elements and novel gene families across ecological guilds.</title>
        <authorList>
            <consortium name="Lawrence Berkeley National Laboratory"/>
            <person name="Harder C.B."/>
            <person name="Miyauchi S."/>
            <person name="Viragh M."/>
            <person name="Kuo A."/>
            <person name="Thoen E."/>
            <person name="Andreopoulos B."/>
            <person name="Lu D."/>
            <person name="Skrede I."/>
            <person name="Drula E."/>
            <person name="Henrissat B."/>
            <person name="Morin E."/>
            <person name="Kohler A."/>
            <person name="Barry K."/>
            <person name="LaButti K."/>
            <person name="Morin E."/>
            <person name="Salamov A."/>
            <person name="Lipzen A."/>
            <person name="Mereny Z."/>
            <person name="Hegedus B."/>
            <person name="Baldrian P."/>
            <person name="Stursova M."/>
            <person name="Weitz H."/>
            <person name="Taylor A."/>
            <person name="Grigoriev I.V."/>
            <person name="Nagy L.G."/>
            <person name="Martin F."/>
            <person name="Kauserud H."/>
        </authorList>
    </citation>
    <scope>NUCLEOTIDE SEQUENCE</scope>
    <source>
        <strain evidence="4">CBHHK182m</strain>
    </source>
</reference>
<dbReference type="Proteomes" id="UP001215598">
    <property type="component" value="Unassembled WGS sequence"/>
</dbReference>
<feature type="transmembrane region" description="Helical" evidence="2">
    <location>
        <begin position="77"/>
        <end position="96"/>
    </location>
</feature>
<evidence type="ECO:0000259" key="3">
    <source>
        <dbReference type="Pfam" id="PF20151"/>
    </source>
</evidence>
<dbReference type="Pfam" id="PF20151">
    <property type="entry name" value="DUF6533"/>
    <property type="match status" value="1"/>
</dbReference>
<name>A0AAD7NRL4_9AGAR</name>
<evidence type="ECO:0000313" key="5">
    <source>
        <dbReference type="Proteomes" id="UP001215598"/>
    </source>
</evidence>
<feature type="region of interest" description="Disordered" evidence="1">
    <location>
        <begin position="278"/>
        <end position="320"/>
    </location>
</feature>
<protein>
    <recommendedName>
        <fullName evidence="3">DUF6533 domain-containing protein</fullName>
    </recommendedName>
</protein>
<dbReference type="EMBL" id="JARKIB010000014">
    <property type="protein sequence ID" value="KAJ7772236.1"/>
    <property type="molecule type" value="Genomic_DNA"/>
</dbReference>